<evidence type="ECO:0000259" key="17">
    <source>
        <dbReference type="PROSITE" id="PS50846"/>
    </source>
</evidence>
<dbReference type="InterPro" id="IPR036163">
    <property type="entry name" value="HMA_dom_sf"/>
</dbReference>
<dbReference type="GO" id="GO:0055070">
    <property type="term" value="P:copper ion homeostasis"/>
    <property type="evidence" value="ECO:0007669"/>
    <property type="project" value="TreeGrafter"/>
</dbReference>
<feature type="transmembrane region" description="Helical" evidence="15">
    <location>
        <begin position="789"/>
        <end position="807"/>
    </location>
</feature>
<feature type="transmembrane region" description="Helical" evidence="15">
    <location>
        <begin position="248"/>
        <end position="266"/>
    </location>
</feature>
<keyword evidence="8 15" id="KW-0547">Nucleotide-binding</keyword>
<keyword evidence="14 15" id="KW-0472">Membrane</keyword>
<dbReference type="PANTHER" id="PTHR43520">
    <property type="entry name" value="ATP7, ISOFORM B"/>
    <property type="match status" value="1"/>
</dbReference>
<evidence type="ECO:0000256" key="13">
    <source>
        <dbReference type="ARBA" id="ARBA00023065"/>
    </source>
</evidence>
<dbReference type="Gene3D" id="3.30.70.100">
    <property type="match status" value="1"/>
</dbReference>
<dbReference type="CDD" id="cd02094">
    <property type="entry name" value="P-type_ATPase_Cu-like"/>
    <property type="match status" value="1"/>
</dbReference>
<dbReference type="InterPro" id="IPR036412">
    <property type="entry name" value="HAD-like_sf"/>
</dbReference>
<dbReference type="InterPro" id="IPR044492">
    <property type="entry name" value="P_typ_ATPase_HD_dom"/>
</dbReference>
<feature type="transmembrane region" description="Helical" evidence="15">
    <location>
        <begin position="272"/>
        <end position="290"/>
    </location>
</feature>
<feature type="transmembrane region" description="Helical" evidence="15">
    <location>
        <begin position="766"/>
        <end position="783"/>
    </location>
</feature>
<feature type="domain" description="HMA" evidence="17">
    <location>
        <begin position="99"/>
        <end position="162"/>
    </location>
</feature>
<keyword evidence="19" id="KW-1185">Reference proteome</keyword>
<dbReference type="GO" id="GO:0005886">
    <property type="term" value="C:plasma membrane"/>
    <property type="evidence" value="ECO:0007669"/>
    <property type="project" value="UniProtKB-SubCell"/>
</dbReference>
<dbReference type="SUPFAM" id="SSF56784">
    <property type="entry name" value="HAD-like"/>
    <property type="match status" value="1"/>
</dbReference>
<dbReference type="NCBIfam" id="TIGR01525">
    <property type="entry name" value="ATPase-IB_hvy"/>
    <property type="match status" value="1"/>
</dbReference>
<keyword evidence="9 15" id="KW-0067">ATP-binding</keyword>
<dbReference type="Proteomes" id="UP001321825">
    <property type="component" value="Chromosome"/>
</dbReference>
<dbReference type="GO" id="GO:0043682">
    <property type="term" value="F:P-type divalent copper transporter activity"/>
    <property type="evidence" value="ECO:0007669"/>
    <property type="project" value="TreeGrafter"/>
</dbReference>
<dbReference type="Pfam" id="PF00403">
    <property type="entry name" value="HMA"/>
    <property type="match status" value="1"/>
</dbReference>
<dbReference type="SFLD" id="SFLDS00003">
    <property type="entry name" value="Haloacid_Dehalogenase"/>
    <property type="match status" value="1"/>
</dbReference>
<evidence type="ECO:0000256" key="3">
    <source>
        <dbReference type="ARBA" id="ARBA00022448"/>
    </source>
</evidence>
<evidence type="ECO:0000313" key="18">
    <source>
        <dbReference type="EMBL" id="BCX81226.1"/>
    </source>
</evidence>
<dbReference type="GO" id="GO:0005507">
    <property type="term" value="F:copper ion binding"/>
    <property type="evidence" value="ECO:0007669"/>
    <property type="project" value="TreeGrafter"/>
</dbReference>
<evidence type="ECO:0000256" key="9">
    <source>
        <dbReference type="ARBA" id="ARBA00022840"/>
    </source>
</evidence>
<dbReference type="FunFam" id="2.70.150.10:FF:000020">
    <property type="entry name" value="Copper-exporting P-type ATPase A"/>
    <property type="match status" value="1"/>
</dbReference>
<dbReference type="SFLD" id="SFLDF00027">
    <property type="entry name" value="p-type_atpase"/>
    <property type="match status" value="1"/>
</dbReference>
<dbReference type="InterPro" id="IPR023298">
    <property type="entry name" value="ATPase_P-typ_TM_dom_sf"/>
</dbReference>
<keyword evidence="13" id="KW-0406">Ion transport</keyword>
<organism evidence="18 19">
    <name type="scientific">Methylomarinovum caldicuralii</name>
    <dbReference type="NCBI Taxonomy" id="438856"/>
    <lineage>
        <taxon>Bacteria</taxon>
        <taxon>Pseudomonadati</taxon>
        <taxon>Pseudomonadota</taxon>
        <taxon>Gammaproteobacteria</taxon>
        <taxon>Methylococcales</taxon>
        <taxon>Methylothermaceae</taxon>
        <taxon>Methylomarinovum</taxon>
    </lineage>
</organism>
<dbReference type="PANTHER" id="PTHR43520:SF5">
    <property type="entry name" value="CATION-TRANSPORTING P-TYPE ATPASE-RELATED"/>
    <property type="match status" value="1"/>
</dbReference>
<accession>A0AAU9CI05</accession>
<evidence type="ECO:0000256" key="7">
    <source>
        <dbReference type="ARBA" id="ARBA00022723"/>
    </source>
</evidence>
<evidence type="ECO:0000256" key="5">
    <source>
        <dbReference type="ARBA" id="ARBA00022553"/>
    </source>
</evidence>
<evidence type="ECO:0000256" key="4">
    <source>
        <dbReference type="ARBA" id="ARBA00022475"/>
    </source>
</evidence>
<gene>
    <name evidence="18" type="ORF">MIT9_P0804</name>
</gene>
<keyword evidence="4 15" id="KW-1003">Cell membrane</keyword>
<dbReference type="PRINTS" id="PR00943">
    <property type="entry name" value="CUATPASE"/>
</dbReference>
<dbReference type="InterPro" id="IPR023214">
    <property type="entry name" value="HAD_sf"/>
</dbReference>
<dbReference type="GO" id="GO:0060003">
    <property type="term" value="P:copper ion export"/>
    <property type="evidence" value="ECO:0007669"/>
    <property type="project" value="UniProtKB-ARBA"/>
</dbReference>
<name>A0AAU9CI05_9GAMM</name>
<dbReference type="InterPro" id="IPR023299">
    <property type="entry name" value="ATPase_P-typ_cyto_dom_N"/>
</dbReference>
<dbReference type="CDD" id="cd00371">
    <property type="entry name" value="HMA"/>
    <property type="match status" value="1"/>
</dbReference>
<dbReference type="RefSeq" id="WP_317706160.1">
    <property type="nucleotide sequence ID" value="NZ_AP024714.1"/>
</dbReference>
<dbReference type="InterPro" id="IPR001757">
    <property type="entry name" value="P_typ_ATPase"/>
</dbReference>
<evidence type="ECO:0000313" key="19">
    <source>
        <dbReference type="Proteomes" id="UP001321825"/>
    </source>
</evidence>
<sequence>MPKHFQTAHRLRRRIRIISPVLKGDPEKTYLFEILLTKRPEVKQVKAVPEIGSVTVWFDPKALPAENLLRICDAILENLATAKPQIVEKKPVDPNAPVVETQFAVEGMTCASCALLIEMLLQRDPRIREAQVNFASETATVCGALPKEDIYRLIERLGYRAHPLDTLSQRKLLMERERRRIEDAKRRCVRAALLSAPAIVIAMVMPKARIWHWVQFFLTTPVVFGSGRPFFDKALALAKQRRANMDTLVALGTGAAYGYSVPALLLGRHRELYFEAAAGIITFVLLGRWLEEKAKGQAHEAIFKLLDLQPETATRIRDGREEIVPIDQVQVGDILLVRPGERIPTDGEVIEGTTTVDESMLTGESMPVVKNPGDKVIGGCINGPGAFKMKATAVGPDTVLAGIVQMVDQAQASKLPIQKTVDRISAVFVPTVMGISALTFGGWLAAGARFTTALGNAISVLLIACPCALGLATPAAIMVGTGQAARRGIYIKNGESLELAAHLTAIVFDKTGTITEGRPQVTDFIPLSDRVDATALLAWIAGAEVRSEHFLARAIVEYAQDRGVEPAPAEDFETRPGEGIAAEVDGHRLLIGNQSWLARHEIPLEGLEEAMERLAGEGKTPVLAALDGWPAALIGIADRPRPNARTAIERLHRMGIRTLMVTGDVETAARCIARQVGIDEVVAHARPDDKLRIIRRLQAEGEKVGMIGDGINDAPALAAADVSFAIGSGTDIAIHAADITLVQGDIEKVAEAIDISAFTLRVIRQNLAWAFGYNTVAIPVAALGRLNPMIASGAMALSSVSVVLNSLRLQRC</sequence>
<dbReference type="SFLD" id="SFLDG00002">
    <property type="entry name" value="C1.7:_P-type_atpase_like"/>
    <property type="match status" value="1"/>
</dbReference>
<feature type="transmembrane region" description="Helical" evidence="15">
    <location>
        <begin position="424"/>
        <end position="445"/>
    </location>
</feature>
<dbReference type="PRINTS" id="PR00119">
    <property type="entry name" value="CATATPASE"/>
</dbReference>
<dbReference type="InterPro" id="IPR027256">
    <property type="entry name" value="P-typ_ATPase_IB"/>
</dbReference>
<dbReference type="GO" id="GO:0005524">
    <property type="term" value="F:ATP binding"/>
    <property type="evidence" value="ECO:0007669"/>
    <property type="project" value="UniProtKB-UniRule"/>
</dbReference>
<feature type="transmembrane region" description="Helical" evidence="15">
    <location>
        <begin position="210"/>
        <end position="227"/>
    </location>
</feature>
<dbReference type="Gene3D" id="3.40.50.1000">
    <property type="entry name" value="HAD superfamily/HAD-like"/>
    <property type="match status" value="1"/>
</dbReference>
<dbReference type="InterPro" id="IPR008250">
    <property type="entry name" value="ATPase_P-typ_transduc_dom_A_sf"/>
</dbReference>
<dbReference type="KEGG" id="mcau:MIT9_P0804"/>
<proteinExistence type="inferred from homology"/>
<keyword evidence="10" id="KW-0460">Magnesium</keyword>
<dbReference type="PROSITE" id="PS01047">
    <property type="entry name" value="HMA_1"/>
    <property type="match status" value="1"/>
</dbReference>
<keyword evidence="7 15" id="KW-0479">Metal-binding</keyword>
<dbReference type="Pfam" id="PF00122">
    <property type="entry name" value="E1-E2_ATPase"/>
    <property type="match status" value="1"/>
</dbReference>
<keyword evidence="16" id="KW-0175">Coiled coil</keyword>
<evidence type="ECO:0000256" key="12">
    <source>
        <dbReference type="ARBA" id="ARBA00022989"/>
    </source>
</evidence>
<dbReference type="GO" id="GO:0016887">
    <property type="term" value="F:ATP hydrolysis activity"/>
    <property type="evidence" value="ECO:0007669"/>
    <property type="project" value="InterPro"/>
</dbReference>
<comment type="subcellular location">
    <subcellularLocation>
        <location evidence="1">Cell membrane</location>
        <topology evidence="1">Multi-pass membrane protein</topology>
    </subcellularLocation>
</comment>
<reference evidence="19" key="1">
    <citation type="journal article" date="2024" name="Int. J. Syst. Evol. Microbiol.">
        <title>Methylomarinovum tepidoasis sp. nov., a moderately thermophilic methanotroph of the family Methylothermaceae isolated from a deep-sea hydrothermal field.</title>
        <authorList>
            <person name="Hirayama H."/>
            <person name="Takaki Y."/>
            <person name="Abe M."/>
            <person name="Miyazaki M."/>
            <person name="Uematsu K."/>
            <person name="Matsui Y."/>
            <person name="Takai K."/>
        </authorList>
    </citation>
    <scope>NUCLEOTIDE SEQUENCE [LARGE SCALE GENOMIC DNA]</scope>
    <source>
        <strain evidence="19">IT-9</strain>
    </source>
</reference>
<keyword evidence="11" id="KW-1278">Translocase</keyword>
<keyword evidence="12 15" id="KW-1133">Transmembrane helix</keyword>
<keyword evidence="5" id="KW-0597">Phosphoprotein</keyword>
<evidence type="ECO:0000256" key="6">
    <source>
        <dbReference type="ARBA" id="ARBA00022692"/>
    </source>
</evidence>
<dbReference type="Pfam" id="PF00702">
    <property type="entry name" value="Hydrolase"/>
    <property type="match status" value="1"/>
</dbReference>
<dbReference type="NCBIfam" id="TIGR01511">
    <property type="entry name" value="ATPase-IB1_Cu"/>
    <property type="match status" value="1"/>
</dbReference>
<dbReference type="SUPFAM" id="SSF55008">
    <property type="entry name" value="HMA, heavy metal-associated domain"/>
    <property type="match status" value="1"/>
</dbReference>
<dbReference type="AlphaFoldDB" id="A0AAU9CI05"/>
<evidence type="ECO:0000256" key="8">
    <source>
        <dbReference type="ARBA" id="ARBA00022741"/>
    </source>
</evidence>
<dbReference type="InterPro" id="IPR059000">
    <property type="entry name" value="ATPase_P-type_domA"/>
</dbReference>
<dbReference type="PROSITE" id="PS50846">
    <property type="entry name" value="HMA_2"/>
    <property type="match status" value="1"/>
</dbReference>
<keyword evidence="6 15" id="KW-0812">Transmembrane</keyword>
<feature type="coiled-coil region" evidence="16">
    <location>
        <begin position="164"/>
        <end position="194"/>
    </location>
</feature>
<dbReference type="InterPro" id="IPR006121">
    <property type="entry name" value="HMA_dom"/>
</dbReference>
<dbReference type="SUPFAM" id="SSF81665">
    <property type="entry name" value="Calcium ATPase, transmembrane domain M"/>
    <property type="match status" value="1"/>
</dbReference>
<dbReference type="NCBIfam" id="TIGR01494">
    <property type="entry name" value="ATPase_P-type"/>
    <property type="match status" value="1"/>
</dbReference>
<keyword evidence="3" id="KW-0813">Transport</keyword>
<dbReference type="SUPFAM" id="SSF81653">
    <property type="entry name" value="Calcium ATPase, transduction domain A"/>
    <property type="match status" value="1"/>
</dbReference>
<evidence type="ECO:0000256" key="16">
    <source>
        <dbReference type="SAM" id="Coils"/>
    </source>
</evidence>
<dbReference type="Gene3D" id="2.70.150.10">
    <property type="entry name" value="Calcium-transporting ATPase, cytoplasmic transduction domain A"/>
    <property type="match status" value="1"/>
</dbReference>
<feature type="transmembrane region" description="Helical" evidence="15">
    <location>
        <begin position="457"/>
        <end position="479"/>
    </location>
</feature>
<dbReference type="EMBL" id="AP024714">
    <property type="protein sequence ID" value="BCX81226.1"/>
    <property type="molecule type" value="Genomic_DNA"/>
</dbReference>
<evidence type="ECO:0000256" key="11">
    <source>
        <dbReference type="ARBA" id="ARBA00022967"/>
    </source>
</evidence>
<evidence type="ECO:0000256" key="10">
    <source>
        <dbReference type="ARBA" id="ARBA00022842"/>
    </source>
</evidence>
<evidence type="ECO:0000256" key="15">
    <source>
        <dbReference type="RuleBase" id="RU362081"/>
    </source>
</evidence>
<dbReference type="Gene3D" id="3.40.1110.10">
    <property type="entry name" value="Calcium-transporting ATPase, cytoplasmic domain N"/>
    <property type="match status" value="1"/>
</dbReference>
<evidence type="ECO:0000256" key="14">
    <source>
        <dbReference type="ARBA" id="ARBA00023136"/>
    </source>
</evidence>
<comment type="similarity">
    <text evidence="2 15">Belongs to the cation transport ATPase (P-type) (TC 3.A.3) family. Type IB subfamily.</text>
</comment>
<dbReference type="InterPro" id="IPR018303">
    <property type="entry name" value="ATPase_P-typ_P_site"/>
</dbReference>
<dbReference type="PROSITE" id="PS00154">
    <property type="entry name" value="ATPASE_E1_E2"/>
    <property type="match status" value="1"/>
</dbReference>
<evidence type="ECO:0000256" key="2">
    <source>
        <dbReference type="ARBA" id="ARBA00006024"/>
    </source>
</evidence>
<dbReference type="InterPro" id="IPR017969">
    <property type="entry name" value="Heavy-metal-associated_CS"/>
</dbReference>
<evidence type="ECO:0000256" key="1">
    <source>
        <dbReference type="ARBA" id="ARBA00004651"/>
    </source>
</evidence>
<protein>
    <submittedName>
        <fullName evidence="18">P-type Cu+ transporter</fullName>
    </submittedName>
</protein>
<feature type="transmembrane region" description="Helical" evidence="15">
    <location>
        <begin position="188"/>
        <end position="204"/>
    </location>
</feature>